<feature type="signal peptide" evidence="1">
    <location>
        <begin position="1"/>
        <end position="19"/>
    </location>
</feature>
<keyword evidence="2" id="KW-0808">Transferase</keyword>
<dbReference type="Pfam" id="PF05096">
    <property type="entry name" value="Glu_cyclase_2"/>
    <property type="match status" value="1"/>
</dbReference>
<dbReference type="PANTHER" id="PTHR31270">
    <property type="entry name" value="GLUTAMINYL-PEPTIDE CYCLOTRANSFERASE"/>
    <property type="match status" value="1"/>
</dbReference>
<dbReference type="GO" id="GO:0016603">
    <property type="term" value="F:glutaminyl-peptide cyclotransferase activity"/>
    <property type="evidence" value="ECO:0007669"/>
    <property type="project" value="InterPro"/>
</dbReference>
<dbReference type="SUPFAM" id="SSF50969">
    <property type="entry name" value="YVTN repeat-like/Quinoprotein amine dehydrogenase"/>
    <property type="match status" value="1"/>
</dbReference>
<dbReference type="OrthoDB" id="9783700at2"/>
<proteinExistence type="predicted"/>
<comment type="caution">
    <text evidence="2">The sequence shown here is derived from an EMBL/GenBank/DDBJ whole genome shotgun (WGS) entry which is preliminary data.</text>
</comment>
<dbReference type="InterPro" id="IPR007788">
    <property type="entry name" value="QCT"/>
</dbReference>
<dbReference type="Proteomes" id="UP000326509">
    <property type="component" value="Unassembled WGS sequence"/>
</dbReference>
<dbReference type="RefSeq" id="WP_151675319.1">
    <property type="nucleotide sequence ID" value="NZ_BKCG01000011.1"/>
</dbReference>
<sequence length="350" mass="38791">MKHAKVLIMLFLGLTIASCGDDVKNPNDLFSIEIEGNKKGYPNTETLNVTLKSKKGAAIESVTYSLGDTKKDVTGNATATFDLSKQKIGEKNLSAIIVSDGETFSINKTVSVLSSLKPKLYSYEILETYPHDITAYSQGLEFNGDDLYESTGQYGSSSIRKVALETGETLIEKPLEKQFFGEGLTILGDKVYQLTWKEGQGFIYNLNDLEKTGTFKYNESTEGWGLANDGSKIFKSDGSQKIWTLNAETLAEESFIEIYTNTSKIKAVNELEFVEGFIYANIYQKDAIAIVNPDNGAVHGVINMKGLKEKVTQHPKLDVLNGIAYKGEKNILYVTGKNWDKLFKIKISEK</sequence>
<dbReference type="PANTHER" id="PTHR31270:SF1">
    <property type="entry name" value="GLUTAMINYL-PEPTIDE CYCLOTRANSFERASE"/>
    <property type="match status" value="1"/>
</dbReference>
<accession>A0A5J4J4S5</accession>
<keyword evidence="1" id="KW-0732">Signal</keyword>
<name>A0A5J4J4S5_9FLAO</name>
<dbReference type="EMBL" id="BKCG01000011">
    <property type="protein sequence ID" value="GER60893.1"/>
    <property type="molecule type" value="Genomic_DNA"/>
</dbReference>
<evidence type="ECO:0000313" key="2">
    <source>
        <dbReference type="EMBL" id="GER60893.1"/>
    </source>
</evidence>
<evidence type="ECO:0000313" key="3">
    <source>
        <dbReference type="Proteomes" id="UP000326509"/>
    </source>
</evidence>
<evidence type="ECO:0000256" key="1">
    <source>
        <dbReference type="SAM" id="SignalP"/>
    </source>
</evidence>
<gene>
    <name evidence="2" type="ORF">ULMA_30010</name>
</gene>
<keyword evidence="3" id="KW-1185">Reference proteome</keyword>
<reference evidence="2 3" key="1">
    <citation type="submission" date="2019-08" db="EMBL/GenBank/DDBJ databases">
        <title>Draft genome sequence of Ulvibacter marinus type strain NBRC 109484.</title>
        <authorList>
            <person name="Kawano K."/>
            <person name="Ushijima N."/>
            <person name="Kihara M."/>
            <person name="Itoh H."/>
        </authorList>
    </citation>
    <scope>NUCLEOTIDE SEQUENCE [LARGE SCALE GENOMIC DNA]</scope>
    <source>
        <strain evidence="2 3">NBRC 109484</strain>
    </source>
</reference>
<feature type="chain" id="PRO_5023945725" evidence="1">
    <location>
        <begin position="20"/>
        <end position="350"/>
    </location>
</feature>
<dbReference type="AlphaFoldDB" id="A0A5J4J4S5"/>
<dbReference type="PROSITE" id="PS51257">
    <property type="entry name" value="PROKAR_LIPOPROTEIN"/>
    <property type="match status" value="1"/>
</dbReference>
<organism evidence="2 3">
    <name type="scientific">Patiriisocius marinus</name>
    <dbReference type="NCBI Taxonomy" id="1397112"/>
    <lineage>
        <taxon>Bacteria</taxon>
        <taxon>Pseudomonadati</taxon>
        <taxon>Bacteroidota</taxon>
        <taxon>Flavobacteriia</taxon>
        <taxon>Flavobacteriales</taxon>
        <taxon>Flavobacteriaceae</taxon>
        <taxon>Patiriisocius</taxon>
    </lineage>
</organism>
<dbReference type="InterPro" id="IPR011044">
    <property type="entry name" value="Quino_amine_DH_bsu"/>
</dbReference>
<protein>
    <submittedName>
        <fullName evidence="2">Glutamine cyclotransferase</fullName>
    </submittedName>
</protein>